<feature type="compositionally biased region" description="Polar residues" evidence="1">
    <location>
        <begin position="154"/>
        <end position="168"/>
    </location>
</feature>
<dbReference type="EMBL" id="BMQA01000057">
    <property type="protein sequence ID" value="GGJ58388.1"/>
    <property type="molecule type" value="Genomic_DNA"/>
</dbReference>
<dbReference type="Gene3D" id="3.40.50.300">
    <property type="entry name" value="P-loop containing nucleotide triphosphate hydrolases"/>
    <property type="match status" value="1"/>
</dbReference>
<evidence type="ECO:0000256" key="1">
    <source>
        <dbReference type="SAM" id="MobiDB-lite"/>
    </source>
</evidence>
<dbReference type="AlphaFoldDB" id="A0A917LCD3"/>
<keyword evidence="3" id="KW-1185">Reference proteome</keyword>
<sequence length="175" mass="19155">MAAGFASLAVGLVEEYHRPVLVPMTPVDPAYAGEIFSALKDAGIDVHHFFLKVPREVLEKRIDGRSFTPDDPEQDERIRRWCKDRIEPCMAGADTLPSDTVVLDGELTPQELADQVRARIRAGGQAGARLARWPGQTPLCWNSAASTPRGVWPPTTSDQTVSFSSGLSAAQRDDR</sequence>
<protein>
    <submittedName>
        <fullName evidence="2">Uncharacterized protein</fullName>
    </submittedName>
</protein>
<organism evidence="2 3">
    <name type="scientific">Streptomyces brasiliensis</name>
    <dbReference type="NCBI Taxonomy" id="1954"/>
    <lineage>
        <taxon>Bacteria</taxon>
        <taxon>Bacillati</taxon>
        <taxon>Actinomycetota</taxon>
        <taxon>Actinomycetes</taxon>
        <taxon>Kitasatosporales</taxon>
        <taxon>Streptomycetaceae</taxon>
        <taxon>Streptomyces</taxon>
    </lineage>
</organism>
<dbReference type="SUPFAM" id="SSF52540">
    <property type="entry name" value="P-loop containing nucleoside triphosphate hydrolases"/>
    <property type="match status" value="1"/>
</dbReference>
<feature type="region of interest" description="Disordered" evidence="1">
    <location>
        <begin position="150"/>
        <end position="175"/>
    </location>
</feature>
<proteinExistence type="predicted"/>
<name>A0A917LCD3_9ACTN</name>
<dbReference type="InterPro" id="IPR027417">
    <property type="entry name" value="P-loop_NTPase"/>
</dbReference>
<accession>A0A917LCD3</accession>
<reference evidence="2" key="1">
    <citation type="journal article" date="2014" name="Int. J. Syst. Evol. Microbiol.">
        <title>Complete genome sequence of Corynebacterium casei LMG S-19264T (=DSM 44701T), isolated from a smear-ripened cheese.</title>
        <authorList>
            <consortium name="US DOE Joint Genome Institute (JGI-PGF)"/>
            <person name="Walter F."/>
            <person name="Albersmeier A."/>
            <person name="Kalinowski J."/>
            <person name="Ruckert C."/>
        </authorList>
    </citation>
    <scope>NUCLEOTIDE SEQUENCE</scope>
    <source>
        <strain evidence="2">JCM 3086</strain>
    </source>
</reference>
<reference evidence="2" key="2">
    <citation type="submission" date="2020-09" db="EMBL/GenBank/DDBJ databases">
        <authorList>
            <person name="Sun Q."/>
            <person name="Ohkuma M."/>
        </authorList>
    </citation>
    <scope>NUCLEOTIDE SEQUENCE</scope>
    <source>
        <strain evidence="2">JCM 3086</strain>
    </source>
</reference>
<gene>
    <name evidence="2" type="ORF">GCM10010121_081250</name>
</gene>
<dbReference type="Proteomes" id="UP000657574">
    <property type="component" value="Unassembled WGS sequence"/>
</dbReference>
<evidence type="ECO:0000313" key="3">
    <source>
        <dbReference type="Proteomes" id="UP000657574"/>
    </source>
</evidence>
<evidence type="ECO:0000313" key="2">
    <source>
        <dbReference type="EMBL" id="GGJ58388.1"/>
    </source>
</evidence>
<comment type="caution">
    <text evidence="2">The sequence shown here is derived from an EMBL/GenBank/DDBJ whole genome shotgun (WGS) entry which is preliminary data.</text>
</comment>